<dbReference type="NCBIfam" id="NF040680">
    <property type="entry name" value="chromo_anti"/>
    <property type="match status" value="1"/>
</dbReference>
<dbReference type="RefSeq" id="WP_345363458.1">
    <property type="nucleotide sequence ID" value="NZ_BAABII010000010.1"/>
</dbReference>
<organism evidence="7 8">
    <name type="scientific">Saccharopolyspora cebuensis</name>
    <dbReference type="NCBI Taxonomy" id="418759"/>
    <lineage>
        <taxon>Bacteria</taxon>
        <taxon>Bacillati</taxon>
        <taxon>Actinomycetota</taxon>
        <taxon>Actinomycetes</taxon>
        <taxon>Pseudonocardiales</taxon>
        <taxon>Pseudonocardiaceae</taxon>
        <taxon>Saccharopolyspora</taxon>
    </lineage>
</organism>
<keyword evidence="6" id="KW-0732">Signal</keyword>
<comment type="similarity">
    <text evidence="1">Belongs to the neocarzinostatin family.</text>
</comment>
<keyword evidence="2" id="KW-0929">Antimicrobial</keyword>
<dbReference type="Gene3D" id="2.60.40.230">
    <property type="entry name" value="Neocarzinostatin-like"/>
    <property type="match status" value="1"/>
</dbReference>
<dbReference type="InterPro" id="IPR002186">
    <property type="entry name" value="Neocarzinostatin_fam"/>
</dbReference>
<evidence type="ECO:0000256" key="4">
    <source>
        <dbReference type="ARBA" id="ARBA00023125"/>
    </source>
</evidence>
<evidence type="ECO:0000256" key="3">
    <source>
        <dbReference type="ARBA" id="ARBA00023022"/>
    </source>
</evidence>
<keyword evidence="8" id="KW-1185">Reference proteome</keyword>
<protein>
    <submittedName>
        <fullName evidence="7">Enediyne antibiotic chromoprotein</fullName>
    </submittedName>
</protein>
<sequence length="151" mass="15145">MEIEAMFAKELSKSAYVMATATSALLLCTAQAAASTSAPSVSVNPSTGLTDGQQVAVSLSGFDANEEVAVLECATVDGNGTVACNPADGVQRQPTDGSGSASVEIAVRASYEGYTLDGRQWGSVNCADAVGGCSITVLRTNGEVAAPISFG</sequence>
<gene>
    <name evidence="7" type="ORF">AB8O55_26090</name>
</gene>
<evidence type="ECO:0000256" key="5">
    <source>
        <dbReference type="ARBA" id="ARBA00023157"/>
    </source>
</evidence>
<keyword evidence="4" id="KW-0238">DNA-binding</keyword>
<evidence type="ECO:0000256" key="1">
    <source>
        <dbReference type="ARBA" id="ARBA00010648"/>
    </source>
</evidence>
<feature type="signal peptide" evidence="6">
    <location>
        <begin position="1"/>
        <end position="32"/>
    </location>
</feature>
<evidence type="ECO:0000313" key="8">
    <source>
        <dbReference type="Proteomes" id="UP001564626"/>
    </source>
</evidence>
<dbReference type="PRINTS" id="PR01885">
    <property type="entry name" value="MACROMOMYCIN"/>
</dbReference>
<dbReference type="SUPFAM" id="SSF49319">
    <property type="entry name" value="Actinoxanthin-like"/>
    <property type="match status" value="1"/>
</dbReference>
<proteinExistence type="inferred from homology"/>
<dbReference type="EMBL" id="JBGEHV010000069">
    <property type="protein sequence ID" value="MEY8042892.1"/>
    <property type="molecule type" value="Genomic_DNA"/>
</dbReference>
<accession>A0ABV4CSF7</accession>
<comment type="caution">
    <text evidence="7">The sequence shown here is derived from an EMBL/GenBank/DDBJ whole genome shotgun (WGS) entry which is preliminary data.</text>
</comment>
<keyword evidence="5" id="KW-1015">Disulfide bond</keyword>
<dbReference type="InterPro" id="IPR027273">
    <property type="entry name" value="Neocarzinostatin-like"/>
</dbReference>
<dbReference type="Proteomes" id="UP001564626">
    <property type="component" value="Unassembled WGS sequence"/>
</dbReference>
<keyword evidence="3" id="KW-0044">Antibiotic</keyword>
<evidence type="ECO:0000313" key="7">
    <source>
        <dbReference type="EMBL" id="MEY8042892.1"/>
    </source>
</evidence>
<dbReference type="Pfam" id="PF00960">
    <property type="entry name" value="Neocarzinostat"/>
    <property type="match status" value="1"/>
</dbReference>
<evidence type="ECO:0000256" key="6">
    <source>
        <dbReference type="SAM" id="SignalP"/>
    </source>
</evidence>
<evidence type="ECO:0000256" key="2">
    <source>
        <dbReference type="ARBA" id="ARBA00022529"/>
    </source>
</evidence>
<feature type="chain" id="PRO_5045532888" evidence="6">
    <location>
        <begin position="33"/>
        <end position="151"/>
    </location>
</feature>
<reference evidence="7 8" key="1">
    <citation type="submission" date="2024-08" db="EMBL/GenBank/DDBJ databases">
        <title>Genome mining of Saccharopolyspora cebuensis PGLac3 from Nigerian medicinal plant.</title>
        <authorList>
            <person name="Ezeobiora C.E."/>
            <person name="Igbokwe N.H."/>
            <person name="Amin D.H."/>
            <person name="Mendie U.E."/>
        </authorList>
    </citation>
    <scope>NUCLEOTIDE SEQUENCE [LARGE SCALE GENOMIC DNA]</scope>
    <source>
        <strain evidence="7 8">PGLac3</strain>
    </source>
</reference>
<name>A0ABV4CSF7_9PSEU</name>